<proteinExistence type="inferred from homology"/>
<feature type="transmembrane region" description="Helical" evidence="2">
    <location>
        <begin position="203"/>
        <end position="223"/>
    </location>
</feature>
<protein>
    <submittedName>
        <fullName evidence="4">CPBP family intramembrane metalloprotease</fullName>
    </submittedName>
</protein>
<dbReference type="GO" id="GO:0004175">
    <property type="term" value="F:endopeptidase activity"/>
    <property type="evidence" value="ECO:0007669"/>
    <property type="project" value="UniProtKB-ARBA"/>
</dbReference>
<organism evidence="4 5">
    <name type="scientific">Streptococcus ratti</name>
    <dbReference type="NCBI Taxonomy" id="1341"/>
    <lineage>
        <taxon>Bacteria</taxon>
        <taxon>Bacillati</taxon>
        <taxon>Bacillota</taxon>
        <taxon>Bacilli</taxon>
        <taxon>Lactobacillales</taxon>
        <taxon>Streptococcaceae</taxon>
        <taxon>Streptococcus</taxon>
    </lineage>
</organism>
<evidence type="ECO:0000256" key="2">
    <source>
        <dbReference type="SAM" id="Phobius"/>
    </source>
</evidence>
<feature type="transmembrane region" description="Helical" evidence="2">
    <location>
        <begin position="38"/>
        <end position="60"/>
    </location>
</feature>
<keyword evidence="4" id="KW-0378">Hydrolase</keyword>
<dbReference type="InterPro" id="IPR052710">
    <property type="entry name" value="CAAX_protease"/>
</dbReference>
<evidence type="ECO:0000256" key="1">
    <source>
        <dbReference type="ARBA" id="ARBA00009067"/>
    </source>
</evidence>
<accession>A0A7X9LEH6</accession>
<keyword evidence="2" id="KW-0812">Transmembrane</keyword>
<evidence type="ECO:0000313" key="4">
    <source>
        <dbReference type="EMBL" id="NMD49517.1"/>
    </source>
</evidence>
<dbReference type="GO" id="GO:0008237">
    <property type="term" value="F:metallopeptidase activity"/>
    <property type="evidence" value="ECO:0007669"/>
    <property type="project" value="UniProtKB-KW"/>
</dbReference>
<name>A0A7X9LEH6_STRRT</name>
<keyword evidence="2" id="KW-1133">Transmembrane helix</keyword>
<dbReference type="Pfam" id="PF02517">
    <property type="entry name" value="Rce1-like"/>
    <property type="match status" value="1"/>
</dbReference>
<dbReference type="AlphaFoldDB" id="A0A7X9LEH6"/>
<feature type="transmembrane region" description="Helical" evidence="2">
    <location>
        <begin position="80"/>
        <end position="103"/>
    </location>
</feature>
<dbReference type="PANTHER" id="PTHR36435">
    <property type="entry name" value="SLR1288 PROTEIN"/>
    <property type="match status" value="1"/>
</dbReference>
<evidence type="ECO:0000313" key="5">
    <source>
        <dbReference type="Proteomes" id="UP000532121"/>
    </source>
</evidence>
<dbReference type="RefSeq" id="WP_193523752.1">
    <property type="nucleotide sequence ID" value="NZ_JABASA010000015.1"/>
</dbReference>
<dbReference type="EMBL" id="JABASA010000015">
    <property type="protein sequence ID" value="NMD49517.1"/>
    <property type="molecule type" value="Genomic_DNA"/>
</dbReference>
<dbReference type="Proteomes" id="UP000532121">
    <property type="component" value="Unassembled WGS sequence"/>
</dbReference>
<feature type="transmembrane region" description="Helical" evidence="2">
    <location>
        <begin position="155"/>
        <end position="173"/>
    </location>
</feature>
<dbReference type="PANTHER" id="PTHR36435:SF1">
    <property type="entry name" value="CAAX AMINO TERMINAL PROTEASE FAMILY PROTEIN"/>
    <property type="match status" value="1"/>
</dbReference>
<feature type="domain" description="CAAX prenyl protease 2/Lysostaphin resistance protein A-like" evidence="3">
    <location>
        <begin position="122"/>
        <end position="212"/>
    </location>
</feature>
<comment type="caution">
    <text evidence="4">The sequence shown here is derived from an EMBL/GenBank/DDBJ whole genome shotgun (WGS) entry which is preliminary data.</text>
</comment>
<keyword evidence="2" id="KW-0472">Membrane</keyword>
<keyword evidence="4" id="KW-0645">Protease</keyword>
<evidence type="ECO:0000259" key="3">
    <source>
        <dbReference type="Pfam" id="PF02517"/>
    </source>
</evidence>
<feature type="transmembrane region" description="Helical" evidence="2">
    <location>
        <begin position="179"/>
        <end position="196"/>
    </location>
</feature>
<gene>
    <name evidence="4" type="ORF">HHO37_07555</name>
</gene>
<feature type="transmembrane region" description="Helical" evidence="2">
    <location>
        <begin position="123"/>
        <end position="143"/>
    </location>
</feature>
<reference evidence="4 5" key="1">
    <citation type="submission" date="2020-04" db="EMBL/GenBank/DDBJ databases">
        <title>MicrobeNet Type strains.</title>
        <authorList>
            <person name="Nicholson A.C."/>
        </authorList>
    </citation>
    <scope>NUCLEOTIDE SEQUENCE [LARGE SCALE GENOMIC DNA]</scope>
    <source>
        <strain evidence="4 5">DSM 22768</strain>
    </source>
</reference>
<dbReference type="GO" id="GO:0080120">
    <property type="term" value="P:CAAX-box protein maturation"/>
    <property type="evidence" value="ECO:0007669"/>
    <property type="project" value="UniProtKB-ARBA"/>
</dbReference>
<dbReference type="InterPro" id="IPR003675">
    <property type="entry name" value="Rce1/LyrA-like_dom"/>
</dbReference>
<keyword evidence="4" id="KW-0482">Metalloprotease</keyword>
<comment type="similarity">
    <text evidence="1">Belongs to the UPF0177 family.</text>
</comment>
<sequence>MKGILKKAAAAVAIAGLFVVSQVPDLVMIIWKRESSVLNVWQTLTIVIMQVLVIAGFYVLARRKELLSSGIKHWLSWKTFAVVSLGFIALFIVKLIGGIILTIEGKTTTNNQATIDQLFENSSLLLMFIFIVIVAPLTEEIIFRGLIPKLFSKRFEGLGFALGALLFGLLHGPSDIGSFVLYVGMGAVLAIVCYRFKHLEYSIWIHGLNNALGFVAILVTNMMSQ</sequence>